<organism evidence="2">
    <name type="scientific">uncultured Solirubrobacteraceae bacterium</name>
    <dbReference type="NCBI Taxonomy" id="1162706"/>
    <lineage>
        <taxon>Bacteria</taxon>
        <taxon>Bacillati</taxon>
        <taxon>Actinomycetota</taxon>
        <taxon>Thermoleophilia</taxon>
        <taxon>Solirubrobacterales</taxon>
        <taxon>Solirubrobacteraceae</taxon>
        <taxon>environmental samples</taxon>
    </lineage>
</organism>
<dbReference type="GO" id="GO:0004345">
    <property type="term" value="F:glucose-6-phosphate dehydrogenase activity"/>
    <property type="evidence" value="ECO:0007669"/>
    <property type="project" value="UniProtKB-EC"/>
</dbReference>
<keyword evidence="2" id="KW-0560">Oxidoreductase</keyword>
<name>A0A6J4SCJ4_9ACTN</name>
<dbReference type="AlphaFoldDB" id="A0A6J4SCJ4"/>
<evidence type="ECO:0000313" key="2">
    <source>
        <dbReference type="EMBL" id="CAA9491966.1"/>
    </source>
</evidence>
<gene>
    <name evidence="2" type="ORF">AVDCRST_MAG53-1508</name>
</gene>
<feature type="compositionally biased region" description="Basic residues" evidence="1">
    <location>
        <begin position="270"/>
        <end position="279"/>
    </location>
</feature>
<feature type="compositionally biased region" description="Low complexity" evidence="1">
    <location>
        <begin position="474"/>
        <end position="486"/>
    </location>
</feature>
<feature type="compositionally biased region" description="Low complexity" evidence="1">
    <location>
        <begin position="62"/>
        <end position="72"/>
    </location>
</feature>
<feature type="compositionally biased region" description="Basic and acidic residues" evidence="1">
    <location>
        <begin position="328"/>
        <end position="343"/>
    </location>
</feature>
<dbReference type="EC" id="1.1.1.49" evidence="2"/>
<feature type="region of interest" description="Disordered" evidence="1">
    <location>
        <begin position="435"/>
        <end position="503"/>
    </location>
</feature>
<proteinExistence type="predicted"/>
<feature type="compositionally biased region" description="Basic and acidic residues" evidence="1">
    <location>
        <begin position="398"/>
        <end position="420"/>
    </location>
</feature>
<feature type="compositionally biased region" description="Basic residues" evidence="1">
    <location>
        <begin position="87"/>
        <end position="99"/>
    </location>
</feature>
<dbReference type="EMBL" id="CADCVR010000046">
    <property type="protein sequence ID" value="CAA9491966.1"/>
    <property type="molecule type" value="Genomic_DNA"/>
</dbReference>
<evidence type="ECO:0000256" key="1">
    <source>
        <dbReference type="SAM" id="MobiDB-lite"/>
    </source>
</evidence>
<reference evidence="2" key="1">
    <citation type="submission" date="2020-02" db="EMBL/GenBank/DDBJ databases">
        <authorList>
            <person name="Meier V. D."/>
        </authorList>
    </citation>
    <scope>NUCLEOTIDE SEQUENCE</scope>
    <source>
        <strain evidence="2">AVDCRST_MAG53</strain>
    </source>
</reference>
<accession>A0A6J4SCJ4</accession>
<feature type="compositionally biased region" description="Basic and acidic residues" evidence="1">
    <location>
        <begin position="288"/>
        <end position="301"/>
    </location>
</feature>
<feature type="compositionally biased region" description="Basic residues" evidence="1">
    <location>
        <begin position="42"/>
        <end position="59"/>
    </location>
</feature>
<feature type="compositionally biased region" description="Gly residues" evidence="1">
    <location>
        <begin position="494"/>
        <end position="503"/>
    </location>
</feature>
<feature type="non-terminal residue" evidence="2">
    <location>
        <position position="503"/>
    </location>
</feature>
<feature type="compositionally biased region" description="Low complexity" evidence="1">
    <location>
        <begin position="1"/>
        <end position="14"/>
    </location>
</feature>
<feature type="region of interest" description="Disordered" evidence="1">
    <location>
        <begin position="114"/>
        <end position="420"/>
    </location>
</feature>
<feature type="compositionally biased region" description="Basic and acidic residues" evidence="1">
    <location>
        <begin position="142"/>
        <end position="166"/>
    </location>
</feature>
<sequence length="503" mass="54656">GRTAPQPADGGPRAPARPPHLARDLRGDRGPGPAQAAARALQPRRRRSAARALQPRRRVPIGAARRGVPRPGQGRGAGVLPPPGRPRGARRAAGRRALHLGLLRRRRDVPALVRGTRRLRRDGRPEAQPRLLPLDCSGVLPGDRRGARPPRLDRERRRGGPGGHREAVRHHPGRGPRAQPDGARGARRVAGLPHRPLPGQGDRPEHAGLPLRQRHVRAAVEPELHRQRADHRRGGHRDRQPRGVLRQRGRAARSHAEPHDAAAEPAVHGAARRLLRRRGPQREGQGPPRDRAASARADGPRAVRGRKRRRHRGAGLHRRGRGARRLAHRDLRGHPPGRRELAMGRRAVLPAHGQAARAQGDRDRGDAAARAAPGVQPGGLGRRAAQPAHLHRPAQRGGHAEARREDPGHPDARARREHGVPLRHDVPLAVARGLREAHHGRDARRRDALHPQRRGGGAVAHHGPRRRALEARARAAAAVRGGIARPARGRRAAGRGGRVAGDL</sequence>
<feature type="compositionally biased region" description="Basic residues" evidence="1">
    <location>
        <begin position="303"/>
        <end position="327"/>
    </location>
</feature>
<feature type="compositionally biased region" description="Low complexity" evidence="1">
    <location>
        <begin position="31"/>
        <end position="41"/>
    </location>
</feature>
<feature type="region of interest" description="Disordered" evidence="1">
    <location>
        <begin position="1"/>
        <end position="99"/>
    </location>
</feature>
<feature type="compositionally biased region" description="Basic and acidic residues" evidence="1">
    <location>
        <begin position="218"/>
        <end position="227"/>
    </location>
</feature>
<feature type="compositionally biased region" description="Basic and acidic residues" evidence="1">
    <location>
        <begin position="435"/>
        <end position="450"/>
    </location>
</feature>
<protein>
    <submittedName>
        <fullName evidence="2">Glucose-6-phosphate 1-dehydrogenase</fullName>
        <ecNumber evidence="2">1.1.1.49</ecNumber>
    </submittedName>
</protein>
<feature type="non-terminal residue" evidence="2">
    <location>
        <position position="1"/>
    </location>
</feature>